<dbReference type="OrthoDB" id="120976at2759"/>
<keyword evidence="3" id="KW-0677">Repeat</keyword>
<evidence type="ECO:0000256" key="2">
    <source>
        <dbReference type="ARBA" id="ARBA00022614"/>
    </source>
</evidence>
<evidence type="ECO:0000313" key="4">
    <source>
        <dbReference type="EMBL" id="CAF0913867.1"/>
    </source>
</evidence>
<protein>
    <submittedName>
        <fullName evidence="4">Uncharacterized protein</fullName>
    </submittedName>
</protein>
<organism evidence="4 5">
    <name type="scientific">Adineta ricciae</name>
    <name type="common">Rotifer</name>
    <dbReference type="NCBI Taxonomy" id="249248"/>
    <lineage>
        <taxon>Eukaryota</taxon>
        <taxon>Metazoa</taxon>
        <taxon>Spiralia</taxon>
        <taxon>Gnathifera</taxon>
        <taxon>Rotifera</taxon>
        <taxon>Eurotatoria</taxon>
        <taxon>Bdelloidea</taxon>
        <taxon>Adinetida</taxon>
        <taxon>Adinetidae</taxon>
        <taxon>Adineta</taxon>
    </lineage>
</organism>
<name>A0A814AEX6_ADIRI</name>
<dbReference type="Gene3D" id="3.80.10.10">
    <property type="entry name" value="Ribonuclease Inhibitor"/>
    <property type="match status" value="2"/>
</dbReference>
<dbReference type="PANTHER" id="PTHR24113">
    <property type="entry name" value="RAN GTPASE-ACTIVATING PROTEIN 1"/>
    <property type="match status" value="1"/>
</dbReference>
<dbReference type="GO" id="GO:0048471">
    <property type="term" value="C:perinuclear region of cytoplasm"/>
    <property type="evidence" value="ECO:0007669"/>
    <property type="project" value="TreeGrafter"/>
</dbReference>
<dbReference type="AlphaFoldDB" id="A0A814AEX6"/>
<dbReference type="SMART" id="SM00368">
    <property type="entry name" value="LRR_RI"/>
    <property type="match status" value="5"/>
</dbReference>
<dbReference type="EMBL" id="CAJNOJ010000036">
    <property type="protein sequence ID" value="CAF0913867.1"/>
    <property type="molecule type" value="Genomic_DNA"/>
</dbReference>
<dbReference type="InterPro" id="IPR001611">
    <property type="entry name" value="Leu-rich_rpt"/>
</dbReference>
<dbReference type="InterPro" id="IPR032675">
    <property type="entry name" value="LRR_dom_sf"/>
</dbReference>
<proteinExistence type="predicted"/>
<dbReference type="SUPFAM" id="SSF52047">
    <property type="entry name" value="RNI-like"/>
    <property type="match status" value="1"/>
</dbReference>
<reference evidence="4" key="1">
    <citation type="submission" date="2021-02" db="EMBL/GenBank/DDBJ databases">
        <authorList>
            <person name="Nowell W R."/>
        </authorList>
    </citation>
    <scope>NUCLEOTIDE SEQUENCE</scope>
</reference>
<keyword evidence="1" id="KW-0343">GTPase activation</keyword>
<dbReference type="GO" id="GO:0005634">
    <property type="term" value="C:nucleus"/>
    <property type="evidence" value="ECO:0007669"/>
    <property type="project" value="TreeGrafter"/>
</dbReference>
<dbReference type="GO" id="GO:0006913">
    <property type="term" value="P:nucleocytoplasmic transport"/>
    <property type="evidence" value="ECO:0007669"/>
    <property type="project" value="TreeGrafter"/>
</dbReference>
<dbReference type="GO" id="GO:0005829">
    <property type="term" value="C:cytosol"/>
    <property type="evidence" value="ECO:0007669"/>
    <property type="project" value="TreeGrafter"/>
</dbReference>
<evidence type="ECO:0000313" key="5">
    <source>
        <dbReference type="Proteomes" id="UP000663852"/>
    </source>
</evidence>
<comment type="caution">
    <text evidence="4">The sequence shown here is derived from an EMBL/GenBank/DDBJ whole genome shotgun (WGS) entry which is preliminary data.</text>
</comment>
<dbReference type="PANTHER" id="PTHR24113:SF12">
    <property type="entry name" value="RAN GTPASE-ACTIVATING PROTEIN 1"/>
    <property type="match status" value="1"/>
</dbReference>
<keyword evidence="2" id="KW-0433">Leucine-rich repeat</keyword>
<sequence>MKINVNMFCILIHYREKNALGTNIRIIKTIYQFRKMMPRRVTTRKAGTGCNVFSRKCSPKRRNDTYEPDLQFSPDNTWKKKVQIQVKVNNALKYPEIEPAINHSQSISFRLNPTNGKSLSSLDMKKKNVEVELYYNAKLQDKIDHCEPKLHVDLSYCQIVDRDMVIIVNQIILERKCTELWLYGNHITSQGIAILAQSLVHNSTLKSLDLSFNQVSDAGVRFLALSLLPDQYSALKILYLSKNGICDDGAMYLSEMLQRNRTITELWLSNNEISNRGVKQLANVLAYHNETLKILSLSANVFITDLCIEDLLKIFEHNETLKKIWFNDCNFSEYGKMKLRERAKRKSHIHIEL</sequence>
<dbReference type="Proteomes" id="UP000663852">
    <property type="component" value="Unassembled WGS sequence"/>
</dbReference>
<gene>
    <name evidence="4" type="ORF">EDS130_LOCUS10415</name>
</gene>
<dbReference type="GO" id="GO:0031267">
    <property type="term" value="F:small GTPase binding"/>
    <property type="evidence" value="ECO:0007669"/>
    <property type="project" value="TreeGrafter"/>
</dbReference>
<evidence type="ECO:0000256" key="3">
    <source>
        <dbReference type="ARBA" id="ARBA00022737"/>
    </source>
</evidence>
<dbReference type="Pfam" id="PF13516">
    <property type="entry name" value="LRR_6"/>
    <property type="match status" value="3"/>
</dbReference>
<dbReference type="InterPro" id="IPR027038">
    <property type="entry name" value="RanGap"/>
</dbReference>
<dbReference type="GO" id="GO:0005096">
    <property type="term" value="F:GTPase activator activity"/>
    <property type="evidence" value="ECO:0007669"/>
    <property type="project" value="UniProtKB-KW"/>
</dbReference>
<accession>A0A814AEX6</accession>
<evidence type="ECO:0000256" key="1">
    <source>
        <dbReference type="ARBA" id="ARBA00022468"/>
    </source>
</evidence>